<evidence type="ECO:0000313" key="1">
    <source>
        <dbReference type="EMBL" id="KAJ6837770.1"/>
    </source>
</evidence>
<keyword evidence="2" id="KW-1185">Reference proteome</keyword>
<name>A0AAX6H9P2_IRIPA</name>
<reference evidence="1" key="2">
    <citation type="submission" date="2023-04" db="EMBL/GenBank/DDBJ databases">
        <authorList>
            <person name="Bruccoleri R.E."/>
            <person name="Oakeley E.J."/>
            <person name="Faust A.-M."/>
            <person name="Dessus-Babus S."/>
            <person name="Altorfer M."/>
            <person name="Burckhardt D."/>
            <person name="Oertli M."/>
            <person name="Naumann U."/>
            <person name="Petersen F."/>
            <person name="Wong J."/>
        </authorList>
    </citation>
    <scope>NUCLEOTIDE SEQUENCE</scope>
    <source>
        <strain evidence="1">GSM-AAB239-AS_SAM_17_03QT</strain>
        <tissue evidence="1">Leaf</tissue>
    </source>
</reference>
<dbReference type="AlphaFoldDB" id="A0AAX6H9P2"/>
<protein>
    <submittedName>
        <fullName evidence="1">Uncharacterized protein</fullName>
    </submittedName>
</protein>
<accession>A0AAX6H9P2</accession>
<dbReference type="Proteomes" id="UP001140949">
    <property type="component" value="Unassembled WGS sequence"/>
</dbReference>
<dbReference type="EMBL" id="JANAVB010011199">
    <property type="protein sequence ID" value="KAJ6837770.1"/>
    <property type="molecule type" value="Genomic_DNA"/>
</dbReference>
<reference evidence="1" key="1">
    <citation type="journal article" date="2023" name="GigaByte">
        <title>Genome assembly of the bearded iris, Iris pallida Lam.</title>
        <authorList>
            <person name="Bruccoleri R.E."/>
            <person name="Oakeley E.J."/>
            <person name="Faust A.M.E."/>
            <person name="Altorfer M."/>
            <person name="Dessus-Babus S."/>
            <person name="Burckhardt D."/>
            <person name="Oertli M."/>
            <person name="Naumann U."/>
            <person name="Petersen F."/>
            <person name="Wong J."/>
        </authorList>
    </citation>
    <scope>NUCLEOTIDE SEQUENCE</scope>
    <source>
        <strain evidence="1">GSM-AAB239-AS_SAM_17_03QT</strain>
    </source>
</reference>
<sequence length="32" mass="3540">MTRSRMICVGVPLILHNFSVDSVLASIDQSIH</sequence>
<comment type="caution">
    <text evidence="1">The sequence shown here is derived from an EMBL/GenBank/DDBJ whole genome shotgun (WGS) entry which is preliminary data.</text>
</comment>
<gene>
    <name evidence="1" type="ORF">M6B38_322840</name>
</gene>
<organism evidence="1 2">
    <name type="scientific">Iris pallida</name>
    <name type="common">Sweet iris</name>
    <dbReference type="NCBI Taxonomy" id="29817"/>
    <lineage>
        <taxon>Eukaryota</taxon>
        <taxon>Viridiplantae</taxon>
        <taxon>Streptophyta</taxon>
        <taxon>Embryophyta</taxon>
        <taxon>Tracheophyta</taxon>
        <taxon>Spermatophyta</taxon>
        <taxon>Magnoliopsida</taxon>
        <taxon>Liliopsida</taxon>
        <taxon>Asparagales</taxon>
        <taxon>Iridaceae</taxon>
        <taxon>Iridoideae</taxon>
        <taxon>Irideae</taxon>
        <taxon>Iris</taxon>
    </lineage>
</organism>
<evidence type="ECO:0000313" key="2">
    <source>
        <dbReference type="Proteomes" id="UP001140949"/>
    </source>
</evidence>
<proteinExistence type="predicted"/>